<dbReference type="InterPro" id="IPR026444">
    <property type="entry name" value="Secre_tail"/>
</dbReference>
<dbReference type="NCBIfam" id="TIGR04183">
    <property type="entry name" value="Por_Secre_tail"/>
    <property type="match status" value="1"/>
</dbReference>
<dbReference type="InterPro" id="IPR011047">
    <property type="entry name" value="Quinoprotein_ADH-like_sf"/>
</dbReference>
<dbReference type="SUPFAM" id="SSF50998">
    <property type="entry name" value="Quinoprotein alcohol dehydrogenase-like"/>
    <property type="match status" value="1"/>
</dbReference>
<protein>
    <submittedName>
        <fullName evidence="1">T9SS type A sorting domain-containing protein</fullName>
    </submittedName>
</protein>
<dbReference type="EMBL" id="DTHS01000028">
    <property type="protein sequence ID" value="HHR48874.1"/>
    <property type="molecule type" value="Genomic_DNA"/>
</dbReference>
<evidence type="ECO:0000313" key="1">
    <source>
        <dbReference type="EMBL" id="HHR48874.1"/>
    </source>
</evidence>
<name>A0A7V5Y0D6_UNCW3</name>
<gene>
    <name evidence="1" type="ORF">ENV79_04430</name>
</gene>
<sequence>MRFLSILLVILISFGFSQNVRWLYTYNRSQADSAKAIVQDINGNLYVAGSDGDFLVISLTPEGEERWVYRYNGSANGYDCAHSIIYGLDNNLYLSGLVTNNETGTDIIVISLLPQVEIKERFISEDLKINNFNLSQLANVTIYNPLGKRVLSHNLNSGIYFLKIKKGKETIIKKVSILK</sequence>
<accession>A0A7V5Y0D6</accession>
<reference evidence="1" key="1">
    <citation type="journal article" date="2020" name="mSystems">
        <title>Genome- and Community-Level Interaction Insights into Carbon Utilization and Element Cycling Functions of Hydrothermarchaeota in Hydrothermal Sediment.</title>
        <authorList>
            <person name="Zhou Z."/>
            <person name="Liu Y."/>
            <person name="Xu W."/>
            <person name="Pan J."/>
            <person name="Luo Z.H."/>
            <person name="Li M."/>
        </authorList>
    </citation>
    <scope>NUCLEOTIDE SEQUENCE [LARGE SCALE GENOMIC DNA]</scope>
    <source>
        <strain evidence="1">SpSt-791</strain>
    </source>
</reference>
<proteinExistence type="predicted"/>
<dbReference type="AlphaFoldDB" id="A0A7V5Y0D6"/>
<organism evidence="1">
    <name type="scientific">candidate division WOR-3 bacterium</name>
    <dbReference type="NCBI Taxonomy" id="2052148"/>
    <lineage>
        <taxon>Bacteria</taxon>
        <taxon>Bacteria division WOR-3</taxon>
    </lineage>
</organism>
<comment type="caution">
    <text evidence="1">The sequence shown here is derived from an EMBL/GenBank/DDBJ whole genome shotgun (WGS) entry which is preliminary data.</text>
</comment>